<feature type="region of interest" description="Disordered" evidence="1">
    <location>
        <begin position="25"/>
        <end position="49"/>
    </location>
</feature>
<keyword evidence="3" id="KW-1185">Reference proteome</keyword>
<evidence type="ECO:0000313" key="2">
    <source>
        <dbReference type="EMBL" id="MCM2372064.1"/>
    </source>
</evidence>
<evidence type="ECO:0000256" key="1">
    <source>
        <dbReference type="SAM" id="MobiDB-lite"/>
    </source>
</evidence>
<sequence length="141" mass="16065">MPNDLEEFLRRAAAIRQQKSLEIRAEAQRQAEQETRSRPRQYTSALHERRVDAAQFGYDDEEEDEHVVGIEILEEETLERELSDRSTGLAPSEHSAGIPHASGGPVKTRPSTASEIRAMFQRPGGVRQAFLVREILNRPRF</sequence>
<feature type="compositionally biased region" description="Basic and acidic residues" evidence="1">
    <location>
        <begin position="25"/>
        <end position="37"/>
    </location>
</feature>
<dbReference type="RefSeq" id="WP_250929689.1">
    <property type="nucleotide sequence ID" value="NZ_JAMQBK010000039.1"/>
</dbReference>
<dbReference type="EMBL" id="JAMQBK010000039">
    <property type="protein sequence ID" value="MCM2372064.1"/>
    <property type="molecule type" value="Genomic_DNA"/>
</dbReference>
<proteinExistence type="predicted"/>
<organism evidence="2 3">
    <name type="scientific">Aporhodopirellula aestuarii</name>
    <dbReference type="NCBI Taxonomy" id="2950107"/>
    <lineage>
        <taxon>Bacteria</taxon>
        <taxon>Pseudomonadati</taxon>
        <taxon>Planctomycetota</taxon>
        <taxon>Planctomycetia</taxon>
        <taxon>Pirellulales</taxon>
        <taxon>Pirellulaceae</taxon>
        <taxon>Aporhodopirellula</taxon>
    </lineage>
</organism>
<protein>
    <submittedName>
        <fullName evidence="2">Uncharacterized protein</fullName>
    </submittedName>
</protein>
<name>A0ABT0U548_9BACT</name>
<dbReference type="Proteomes" id="UP001202961">
    <property type="component" value="Unassembled WGS sequence"/>
</dbReference>
<evidence type="ECO:0000313" key="3">
    <source>
        <dbReference type="Proteomes" id="UP001202961"/>
    </source>
</evidence>
<reference evidence="2 3" key="1">
    <citation type="journal article" date="2022" name="Syst. Appl. Microbiol.">
        <title>Rhodopirellula aestuarii sp. nov., a novel member of the genus Rhodopirellula isolated from brackish sediments collected in the Tagus River estuary, Portugal.</title>
        <authorList>
            <person name="Vitorino I.R."/>
            <person name="Klimek D."/>
            <person name="Calusinska M."/>
            <person name="Lobo-da-Cunha A."/>
            <person name="Vasconcelos V."/>
            <person name="Lage O.M."/>
        </authorList>
    </citation>
    <scope>NUCLEOTIDE SEQUENCE [LARGE SCALE GENOMIC DNA]</scope>
    <source>
        <strain evidence="2 3">ICT_H3.1</strain>
    </source>
</reference>
<comment type="caution">
    <text evidence="2">The sequence shown here is derived from an EMBL/GenBank/DDBJ whole genome shotgun (WGS) entry which is preliminary data.</text>
</comment>
<accession>A0ABT0U548</accession>
<feature type="region of interest" description="Disordered" evidence="1">
    <location>
        <begin position="78"/>
        <end position="111"/>
    </location>
</feature>
<gene>
    <name evidence="2" type="ORF">NB063_15770</name>
</gene>